<evidence type="ECO:0000256" key="16">
    <source>
        <dbReference type="ARBA" id="ARBA00031489"/>
    </source>
</evidence>
<evidence type="ECO:0000256" key="11">
    <source>
        <dbReference type="ARBA" id="ARBA00022964"/>
    </source>
</evidence>
<evidence type="ECO:0000313" key="23">
    <source>
        <dbReference type="Proteomes" id="UP001187415"/>
    </source>
</evidence>
<feature type="domain" description="Death" evidence="20">
    <location>
        <begin position="756"/>
        <end position="846"/>
    </location>
</feature>
<evidence type="ECO:0000256" key="14">
    <source>
        <dbReference type="ARBA" id="ARBA00023242"/>
    </source>
</evidence>
<dbReference type="InterPro" id="IPR006620">
    <property type="entry name" value="Pro_4_hyd_alph"/>
</dbReference>
<feature type="region of interest" description="Disordered" evidence="19">
    <location>
        <begin position="376"/>
        <end position="409"/>
    </location>
</feature>
<feature type="region of interest" description="Disordered" evidence="19">
    <location>
        <begin position="718"/>
        <end position="737"/>
    </location>
</feature>
<comment type="cofactor">
    <cofactor evidence="1">
        <name>L-ascorbate</name>
        <dbReference type="ChEBI" id="CHEBI:38290"/>
    </cofactor>
</comment>
<keyword evidence="9" id="KW-0479">Metal-binding</keyword>
<dbReference type="GO" id="GO:0060090">
    <property type="term" value="F:molecular adaptor activity"/>
    <property type="evidence" value="ECO:0007669"/>
    <property type="project" value="InterPro"/>
</dbReference>
<comment type="subunit">
    <text evidence="5">Monomer.</text>
</comment>
<keyword evidence="12" id="KW-0560">Oxidoreductase</keyword>
<dbReference type="SMART" id="SM00702">
    <property type="entry name" value="P4Hc"/>
    <property type="match status" value="1"/>
</dbReference>
<dbReference type="Gene3D" id="3.30.70.680">
    <property type="entry name" value="TRADD, N-terminal domain"/>
    <property type="match status" value="1"/>
</dbReference>
<keyword evidence="8" id="KW-0963">Cytoplasm</keyword>
<reference evidence="22" key="1">
    <citation type="submission" date="2023-07" db="EMBL/GenBank/DDBJ databases">
        <title>Chromosome-level Genome Assembly of Striped Snakehead (Channa striata).</title>
        <authorList>
            <person name="Liu H."/>
        </authorList>
    </citation>
    <scope>NUCLEOTIDE SEQUENCE</scope>
    <source>
        <strain evidence="22">Gz</strain>
        <tissue evidence="22">Muscle</tissue>
    </source>
</reference>
<dbReference type="InterPro" id="IPR011029">
    <property type="entry name" value="DEATH-like_dom_sf"/>
</dbReference>
<comment type="catalytic activity">
    <reaction evidence="17">
        <text>[ribosomal protein uS12]-L-proline + 2-oxoglutarate + O2 = [ribosomal protein uS12]-(3S)-3-hydroxy-L-proline + succinate + CO2</text>
        <dbReference type="Rhea" id="RHEA:54156"/>
        <dbReference type="Rhea" id="RHEA-COMP:13816"/>
        <dbReference type="Rhea" id="RHEA-COMP:13818"/>
        <dbReference type="ChEBI" id="CHEBI:15379"/>
        <dbReference type="ChEBI" id="CHEBI:16526"/>
        <dbReference type="ChEBI" id="CHEBI:16810"/>
        <dbReference type="ChEBI" id="CHEBI:30031"/>
        <dbReference type="ChEBI" id="CHEBI:50342"/>
        <dbReference type="ChEBI" id="CHEBI:85428"/>
    </reaction>
</comment>
<dbReference type="InterPro" id="IPR039558">
    <property type="entry name" value="TPA1/OFD1_N"/>
</dbReference>
<dbReference type="InterPro" id="IPR005123">
    <property type="entry name" value="Oxoglu/Fe-dep_dioxygenase_dom"/>
</dbReference>
<evidence type="ECO:0000256" key="15">
    <source>
        <dbReference type="ARBA" id="ARBA00029938"/>
    </source>
</evidence>
<dbReference type="GO" id="GO:0005737">
    <property type="term" value="C:cytoplasm"/>
    <property type="evidence" value="ECO:0007669"/>
    <property type="project" value="UniProtKB-SubCell"/>
</dbReference>
<gene>
    <name evidence="22" type="ORF">Q5P01_006738</name>
</gene>
<feature type="domain" description="Fe2OG dioxygenase" evidence="21">
    <location>
        <begin position="139"/>
        <end position="241"/>
    </location>
</feature>
<feature type="compositionally biased region" description="Basic and acidic residues" evidence="19">
    <location>
        <begin position="379"/>
        <end position="393"/>
    </location>
</feature>
<evidence type="ECO:0000256" key="7">
    <source>
        <dbReference type="ARBA" id="ARBA00016364"/>
    </source>
</evidence>
<dbReference type="AlphaFoldDB" id="A0AA88N8I3"/>
<dbReference type="Pfam" id="PF10637">
    <property type="entry name" value="Ofd1_CTDD"/>
    <property type="match status" value="1"/>
</dbReference>
<feature type="compositionally biased region" description="Polar residues" evidence="19">
    <location>
        <begin position="394"/>
        <end position="403"/>
    </location>
</feature>
<evidence type="ECO:0000256" key="19">
    <source>
        <dbReference type="SAM" id="MobiDB-lite"/>
    </source>
</evidence>
<evidence type="ECO:0000256" key="4">
    <source>
        <dbReference type="ARBA" id="ARBA00007443"/>
    </source>
</evidence>
<dbReference type="GO" id="GO:0005506">
    <property type="term" value="F:iron ion binding"/>
    <property type="evidence" value="ECO:0007669"/>
    <property type="project" value="InterPro"/>
</dbReference>
<organism evidence="22 23">
    <name type="scientific">Channa striata</name>
    <name type="common">Snakehead murrel</name>
    <name type="synonym">Ophicephalus striatus</name>
    <dbReference type="NCBI Taxonomy" id="64152"/>
    <lineage>
        <taxon>Eukaryota</taxon>
        <taxon>Metazoa</taxon>
        <taxon>Chordata</taxon>
        <taxon>Craniata</taxon>
        <taxon>Vertebrata</taxon>
        <taxon>Euteleostomi</taxon>
        <taxon>Actinopterygii</taxon>
        <taxon>Neopterygii</taxon>
        <taxon>Teleostei</taxon>
        <taxon>Neoteleostei</taxon>
        <taxon>Acanthomorphata</taxon>
        <taxon>Anabantaria</taxon>
        <taxon>Anabantiformes</taxon>
        <taxon>Channoidei</taxon>
        <taxon>Channidae</taxon>
        <taxon>Channa</taxon>
    </lineage>
</organism>
<evidence type="ECO:0000256" key="18">
    <source>
        <dbReference type="ARBA" id="ARBA00055047"/>
    </source>
</evidence>
<dbReference type="Gene3D" id="1.10.533.10">
    <property type="entry name" value="Death Domain, Fas"/>
    <property type="match status" value="1"/>
</dbReference>
<dbReference type="PROSITE" id="PS50017">
    <property type="entry name" value="DEATH_DOMAIN"/>
    <property type="match status" value="1"/>
</dbReference>
<evidence type="ECO:0000256" key="3">
    <source>
        <dbReference type="ARBA" id="ARBA00004496"/>
    </source>
</evidence>
<dbReference type="InterPro" id="IPR036729">
    <property type="entry name" value="TRADD_N_sf"/>
</dbReference>
<dbReference type="GO" id="GO:0043123">
    <property type="term" value="P:positive regulation of canonical NF-kappaB signal transduction"/>
    <property type="evidence" value="ECO:0007669"/>
    <property type="project" value="InterPro"/>
</dbReference>
<evidence type="ECO:0000256" key="6">
    <source>
        <dbReference type="ARBA" id="ARBA00015474"/>
    </source>
</evidence>
<dbReference type="Proteomes" id="UP001187415">
    <property type="component" value="Unassembled WGS sequence"/>
</dbReference>
<evidence type="ECO:0000256" key="9">
    <source>
        <dbReference type="ARBA" id="ARBA00022723"/>
    </source>
</evidence>
<keyword evidence="14" id="KW-0539">Nucleus</keyword>
<dbReference type="InterPro" id="IPR019601">
    <property type="entry name" value="Oxoglutarate/Fe-dep_Oase_C"/>
</dbReference>
<evidence type="ECO:0000256" key="13">
    <source>
        <dbReference type="ARBA" id="ARBA00023004"/>
    </source>
</evidence>
<evidence type="ECO:0000256" key="17">
    <source>
        <dbReference type="ARBA" id="ARBA00047444"/>
    </source>
</evidence>
<dbReference type="Gene3D" id="2.60.120.620">
    <property type="entry name" value="q2cbj1_9rhob like domain"/>
    <property type="match status" value="2"/>
</dbReference>
<comment type="function">
    <text evidence="18">Prolyl 3-hydroxylase that catalyzes 3-hydroxylation of 'Pro-62' of small ribosomal subunit uS12 (RPS23), thereby regulating protein translation termination efficiency. Involved in stress granule formation.</text>
</comment>
<evidence type="ECO:0000256" key="5">
    <source>
        <dbReference type="ARBA" id="ARBA00011245"/>
    </source>
</evidence>
<evidence type="ECO:0000259" key="20">
    <source>
        <dbReference type="PROSITE" id="PS50017"/>
    </source>
</evidence>
<comment type="subcellular location">
    <subcellularLocation>
        <location evidence="3">Cytoplasm</location>
    </subcellularLocation>
    <subcellularLocation>
        <location evidence="2">Nucleus</location>
    </subcellularLocation>
</comment>
<dbReference type="InterPro" id="IPR000488">
    <property type="entry name" value="Death_dom"/>
</dbReference>
<keyword evidence="23" id="KW-1185">Reference proteome</keyword>
<dbReference type="FunFam" id="2.60.120.620:FF:000010">
    <property type="entry name" value="Prolyl 3-hydroxylase OGFOD1 isoform 1"/>
    <property type="match status" value="1"/>
</dbReference>
<dbReference type="Pfam" id="PF09034">
    <property type="entry name" value="TRADD_N"/>
    <property type="match status" value="1"/>
</dbReference>
<evidence type="ECO:0000256" key="1">
    <source>
        <dbReference type="ARBA" id="ARBA00001961"/>
    </source>
</evidence>
<dbReference type="GO" id="GO:0005634">
    <property type="term" value="C:nucleus"/>
    <property type="evidence" value="ECO:0007669"/>
    <property type="project" value="UniProtKB-SubCell"/>
</dbReference>
<dbReference type="GO" id="GO:0031418">
    <property type="term" value="F:L-ascorbic acid binding"/>
    <property type="evidence" value="ECO:0007669"/>
    <property type="project" value="UniProtKB-KW"/>
</dbReference>
<evidence type="ECO:0000256" key="2">
    <source>
        <dbReference type="ARBA" id="ARBA00004123"/>
    </source>
</evidence>
<evidence type="ECO:0000259" key="21">
    <source>
        <dbReference type="PROSITE" id="PS51471"/>
    </source>
</evidence>
<dbReference type="PROSITE" id="PS51471">
    <property type="entry name" value="FE2OG_OXY"/>
    <property type="match status" value="1"/>
</dbReference>
<evidence type="ECO:0000256" key="12">
    <source>
        <dbReference type="ARBA" id="ARBA00023002"/>
    </source>
</evidence>
<dbReference type="SMART" id="SM00005">
    <property type="entry name" value="DEATH"/>
    <property type="match status" value="1"/>
</dbReference>
<evidence type="ECO:0000313" key="22">
    <source>
        <dbReference type="EMBL" id="KAK2854077.1"/>
    </source>
</evidence>
<dbReference type="InterPro" id="IPR051842">
    <property type="entry name" value="uS12_prolyl_hydroxylase"/>
</dbReference>
<proteinExistence type="inferred from homology"/>
<dbReference type="FunFam" id="2.60.120.620:FF:000034">
    <property type="entry name" value="2-oxoglutarate and iron-dependent oxygenase domain-containing 1"/>
    <property type="match status" value="1"/>
</dbReference>
<keyword evidence="10" id="KW-0847">Vitamin C</keyword>
<dbReference type="SUPFAM" id="SSF55044">
    <property type="entry name" value="TRADD, N-terminal domain"/>
    <property type="match status" value="1"/>
</dbReference>
<dbReference type="Pfam" id="PF13661">
    <property type="entry name" value="2OG-FeII_Oxy_4"/>
    <property type="match status" value="1"/>
</dbReference>
<dbReference type="GO" id="GO:0031543">
    <property type="term" value="F:peptidyl-proline dioxygenase activity"/>
    <property type="evidence" value="ECO:0007669"/>
    <property type="project" value="UniProtKB-ARBA"/>
</dbReference>
<keyword evidence="11" id="KW-0223">Dioxygenase</keyword>
<dbReference type="GO" id="GO:0006449">
    <property type="term" value="P:regulation of translational termination"/>
    <property type="evidence" value="ECO:0007669"/>
    <property type="project" value="TreeGrafter"/>
</dbReference>
<accession>A0AA88N8I3</accession>
<dbReference type="GO" id="GO:0007165">
    <property type="term" value="P:signal transduction"/>
    <property type="evidence" value="ECO:0007669"/>
    <property type="project" value="InterPro"/>
</dbReference>
<dbReference type="PANTHER" id="PTHR12117:SF0">
    <property type="entry name" value="PROLYL 3-HYDROXYLASE OGFOD1"/>
    <property type="match status" value="1"/>
</dbReference>
<name>A0AA88N8I3_CHASR</name>
<evidence type="ECO:0000256" key="10">
    <source>
        <dbReference type="ARBA" id="ARBA00022896"/>
    </source>
</evidence>
<dbReference type="InterPro" id="IPR009095">
    <property type="entry name" value="TRADD_N"/>
</dbReference>
<dbReference type="EMBL" id="JAUPFM010000004">
    <property type="protein sequence ID" value="KAK2854077.1"/>
    <property type="molecule type" value="Genomic_DNA"/>
</dbReference>
<protein>
    <recommendedName>
        <fullName evidence="7">Prolyl 3-hydroxylase OGFOD1</fullName>
    </recommendedName>
    <alternativeName>
        <fullName evidence="16">2-oxoglutarate and iron-dependent oxygenase domain-containing protein 1</fullName>
    </alternativeName>
    <alternativeName>
        <fullName evidence="6">Tumor necrosis factor receptor type 1-associated DEATH domain protein</fullName>
    </alternativeName>
    <alternativeName>
        <fullName evidence="15">uS12 prolyl 3-hydroxylase</fullName>
    </alternativeName>
</protein>
<dbReference type="PANTHER" id="PTHR12117">
    <property type="entry name" value="HISTONE ACETYLTRANSFERASE COMPLEX"/>
    <property type="match status" value="1"/>
</dbReference>
<dbReference type="SUPFAM" id="SSF47986">
    <property type="entry name" value="DEATH domain"/>
    <property type="match status" value="1"/>
</dbReference>
<dbReference type="Pfam" id="PF00531">
    <property type="entry name" value="Death"/>
    <property type="match status" value="1"/>
</dbReference>
<comment type="similarity">
    <text evidence="4">Belongs to the TPA1 family.</text>
</comment>
<keyword evidence="13" id="KW-0408">Iron</keyword>
<evidence type="ECO:0000256" key="8">
    <source>
        <dbReference type="ARBA" id="ARBA00022490"/>
    </source>
</evidence>
<sequence length="849" mass="96354">MTSKRQQDECSKGDKKKKKKKCEETAQLCSCVEDEHVKIAVKGAWSHRTHYSHGDLELDCHPFPHCIIKNFLISETFVENLQRELLELNFHEKSNDLYKFKQSDDLRKRTEPHIAGLRAALFGQFRCWLGDVLGVELEPTVDISCARYEYTDILLCHDDELEGRRVAFILYLVPPWQSSDGGTLDLYTTDGNFQPQTIVKSLVPSWNTLVLFEVSPVSFHQVSEVLSQDKCRLSLSGWFHGPSLERPPRHVEPPVPRSPHLPRDEMLLLEWVNPVYLDISYQEQIQGEFEDSSEIQLKDFLKEEKFREVNEALQLTQNQWTRRGPPNKRCYEVASLDTLPQCVNACWELLRSEAFFLLLSNFTGLRLHYLCPADDDEDKEKKNGQEDKQDGEKQGSSTESANTSREKELSTPVCCGELRRWTHGGYTLLHDGQAARAEYALDLVLPFGCAGWESEFGGYTCYVANEEDEELLTVYPEDNSLALVYRDKETLKFVKHVNHKSSSDSAGSSTCRAFYDFSFVARLDVRSANGKPGRCQRVSGCKPTGGRGNRQHSEVLATMADKTVDRGPWTGCAVMFLQSLSPGLNLLSLYKDQGKFIIFKVIKLTLTDSVAGLCGYEILKVHDADPFLGVEVKFMDVAACQQFLESYSSGAVRQSLSQHASRLLALPQELTVGTQLKAGTQILDLCLDKLDVCLQHIHLSQPERLRDEEIDHLEQQLQSQALGPAPQPTTITEEESPVPSNCFKFQNRVFEDRMLTATDVQRFSNGVGREWKRVGRTLGKSCRALKSPAIDNLAYEYEREGVYEQAYQMLSRFMEAEGRAAKLSRLVKALEDCKLTRLAENILDIQPRE</sequence>
<comment type="caution">
    <text evidence="22">The sequence shown here is derived from an EMBL/GenBank/DDBJ whole genome shotgun (WGS) entry which is preliminary data.</text>
</comment>